<evidence type="ECO:0008006" key="5">
    <source>
        <dbReference type="Google" id="ProtNLM"/>
    </source>
</evidence>
<keyword evidence="1" id="KW-0175">Coiled coil</keyword>
<organism evidence="3 4">
    <name type="scientific">Plastoroseomonas hellenica</name>
    <dbReference type="NCBI Taxonomy" id="2687306"/>
    <lineage>
        <taxon>Bacteria</taxon>
        <taxon>Pseudomonadati</taxon>
        <taxon>Pseudomonadota</taxon>
        <taxon>Alphaproteobacteria</taxon>
        <taxon>Acetobacterales</taxon>
        <taxon>Acetobacteraceae</taxon>
        <taxon>Plastoroseomonas</taxon>
    </lineage>
</organism>
<evidence type="ECO:0000313" key="4">
    <source>
        <dbReference type="Proteomes" id="UP001196870"/>
    </source>
</evidence>
<dbReference type="RefSeq" id="WP_211851695.1">
    <property type="nucleotide sequence ID" value="NZ_JAAGBB010000006.1"/>
</dbReference>
<sequence>MVSGVAVLQETDARLAEAQREASAARAETDQLAARWEGLRQEEAAALRELARLHLAEIKDGTTAIDRLDAATAQVRDGLRQRAAGLEQAQQAVVAARAALTAAEARRDAEAEKRLAAEREQAAALRAAEAKAGEDEEYRHLTAIAADAERVAQHAEQKASFAQRDLEEKGRPYRDDPLFAYLWDRGFGTGRYRASPLVRCIDSWVARLARYEPARLSYALLSELPGHLEAHARQMREAADAAVRAMVDRRRALAGLPAPGDGPSATAMQALEDAVTAAHTALAEAEAKRGALAAGEDDASRAAMRQLEAAIGAQPLRALRELAARTPTQEDDAIVARLEVTATERARVERALQDARSQADSAQRRLADIQSLRHDMQGRGVEHSDWGFQTAALIGVLVSEVLRGGLSRDGFWDRMERQRTPGNDPWGRGGLPSPWNRPQPGPWGQAPDPWGSHSSGPWGADTGSVWGRPSKPPSSGGGVKDDNDWGGGGRSDPGGFRTGDSDSSGGFRTGGSV</sequence>
<proteinExistence type="predicted"/>
<evidence type="ECO:0000313" key="3">
    <source>
        <dbReference type="EMBL" id="MBR0664103.1"/>
    </source>
</evidence>
<accession>A0ABS5EV39</accession>
<dbReference type="Proteomes" id="UP001196870">
    <property type="component" value="Unassembled WGS sequence"/>
</dbReference>
<feature type="coiled-coil region" evidence="1">
    <location>
        <begin position="86"/>
        <end position="165"/>
    </location>
</feature>
<evidence type="ECO:0000256" key="2">
    <source>
        <dbReference type="SAM" id="MobiDB-lite"/>
    </source>
</evidence>
<keyword evidence="4" id="KW-1185">Reference proteome</keyword>
<feature type="coiled-coil region" evidence="1">
    <location>
        <begin position="8"/>
        <end position="35"/>
    </location>
</feature>
<protein>
    <recommendedName>
        <fullName evidence="5">Chromosome partition protein Smc</fullName>
    </recommendedName>
</protein>
<feature type="coiled-coil region" evidence="1">
    <location>
        <begin position="338"/>
        <end position="372"/>
    </location>
</feature>
<dbReference type="EMBL" id="JAAGBB010000006">
    <property type="protein sequence ID" value="MBR0664103.1"/>
    <property type="molecule type" value="Genomic_DNA"/>
</dbReference>
<reference evidence="4" key="1">
    <citation type="journal article" date="2021" name="Syst. Appl. Microbiol.">
        <title>Roseomonas hellenica sp. nov., isolated from roots of wild-growing Alkanna tinctoria.</title>
        <authorList>
            <person name="Rat A."/>
            <person name="Naranjo H.D."/>
            <person name="Lebbe L."/>
            <person name="Cnockaert M."/>
            <person name="Krigas N."/>
            <person name="Grigoriadou K."/>
            <person name="Maloupa E."/>
            <person name="Willems A."/>
        </authorList>
    </citation>
    <scope>NUCLEOTIDE SEQUENCE [LARGE SCALE GENOMIC DNA]</scope>
    <source>
        <strain evidence="4">LMG 31523</strain>
    </source>
</reference>
<comment type="caution">
    <text evidence="3">The sequence shown here is derived from an EMBL/GenBank/DDBJ whole genome shotgun (WGS) entry which is preliminary data.</text>
</comment>
<evidence type="ECO:0000256" key="1">
    <source>
        <dbReference type="SAM" id="Coils"/>
    </source>
</evidence>
<gene>
    <name evidence="3" type="ORF">GXW71_07015</name>
</gene>
<name>A0ABS5EV39_9PROT</name>
<feature type="region of interest" description="Disordered" evidence="2">
    <location>
        <begin position="413"/>
        <end position="513"/>
    </location>
</feature>